<dbReference type="Proteomes" id="UP000185622">
    <property type="component" value="Chromosome"/>
</dbReference>
<dbReference type="Pfam" id="PF18763">
    <property type="entry name" value="ddrB-ParB"/>
    <property type="match status" value="1"/>
</dbReference>
<evidence type="ECO:0000259" key="2">
    <source>
        <dbReference type="Pfam" id="PF18763"/>
    </source>
</evidence>
<evidence type="ECO:0000313" key="3">
    <source>
        <dbReference type="EMBL" id="AQS46551.1"/>
    </source>
</evidence>
<dbReference type="RefSeq" id="WP_075775283.1">
    <property type="nucleotide sequence ID" value="NZ_CP019437.1"/>
</dbReference>
<accession>A0ABN4X260</accession>
<sequence>MSWFLDRTNEDKPELEGAIPSGLDQFIGSIESSYFAQDSHNRRESYRIDLEKEMVDALGGWDQVRPQDPNQVAQGALGLPQVDADYLGGLIADARIYNPGKFANLPTNRDEFEQEVKRRYTRDQEENDASLARGSSSVSKFAGSLFGAATDEYSLPLLFLGGGGSVARVMAMETLLGAAGEVPAVIKQNDVRTWQGKDPVTPGEAVAQVAIGGVAGGLFGGAVAGISHMLPKITGKTGAARKGVIRGVEYFRERVRGEGANRPAELNGGEYSQGIDAAEQALRTGQMPPVGKDAPQNWAQIRNGIFAGESGGDYNALFGFSNREGGPFADVKLTEMTVDQAIAFSDPNGKYAQWVKQKIGRVATPMGAYQIVGKTLRAAKKGLGLKGDELMTPDLQERLGQYIFRTQGAEAWAGYRGPRDSFTPTDGGSYQGVASTGDGFFDPRVGGESGPRGTSDFPSEISTPAGTRVPVEWKIVDMADLKAASGDLQPRDRSRAASDAQIGEIAARLDPQRLMPSRESDRGAPIVGPDMVVESGNGRVAGLRQAMGQNPEAYAAYVDQIKGVADVPKGVKNPVLVGVRKGDLAPADRVKFVRESNMSSIARMAPTEQAKFDAGFLDQRAFDAYVPGAKFNAPENAPFARRMLSLIPAEERSAFLAADGTLNRDGIRRVREALFARAFEADDLIKMFAETESKQVESLIGMLEQIAPDWAYFRAAVEAGHIRPEFDITPQLMETVRVIAKARSGARAGQSVIAAIRDKLAQGDMFATRDDLSEALIDAFYKGERARAPSATEEILRRYAAEAAQVGRADIGDLLGEPVTPHDALRAAVDGYDGKSPFEPMAGREASSEPLSGPVEPLQDISAVDPARYADGAQSAAAERVDARLADELTAGDVAGPDGSFRLSADTSGPEFTMRDVLDDLDADQRLIQRMSFCSTGGGA</sequence>
<dbReference type="EMBL" id="CP019437">
    <property type="protein sequence ID" value="AQS46551.1"/>
    <property type="molecule type" value="Genomic_DNA"/>
</dbReference>
<dbReference type="Gene3D" id="1.10.530.10">
    <property type="match status" value="1"/>
</dbReference>
<gene>
    <name evidence="3" type="ORF">BMG03_01090</name>
</gene>
<protein>
    <recommendedName>
        <fullName evidence="2">DdrB-like domain-containing protein</fullName>
    </recommendedName>
</protein>
<proteinExistence type="predicted"/>
<organism evidence="3 4">
    <name type="scientific">Thioclava nitratireducens</name>
    <dbReference type="NCBI Taxonomy" id="1915078"/>
    <lineage>
        <taxon>Bacteria</taxon>
        <taxon>Pseudomonadati</taxon>
        <taxon>Pseudomonadota</taxon>
        <taxon>Alphaproteobacteria</taxon>
        <taxon>Rhodobacterales</taxon>
        <taxon>Paracoccaceae</taxon>
        <taxon>Thioclava</taxon>
    </lineage>
</organism>
<keyword evidence="4" id="KW-1185">Reference proteome</keyword>
<evidence type="ECO:0000256" key="1">
    <source>
        <dbReference type="SAM" id="MobiDB-lite"/>
    </source>
</evidence>
<evidence type="ECO:0000313" key="4">
    <source>
        <dbReference type="Proteomes" id="UP000185622"/>
    </source>
</evidence>
<feature type="domain" description="DdrB-like" evidence="2">
    <location>
        <begin position="465"/>
        <end position="581"/>
    </location>
</feature>
<dbReference type="InterPro" id="IPR041398">
    <property type="entry name" value="DdrB_dom"/>
</dbReference>
<feature type="region of interest" description="Disordered" evidence="1">
    <location>
        <begin position="486"/>
        <end position="530"/>
    </location>
</feature>
<reference evidence="3 4" key="1">
    <citation type="submission" date="2017-01" db="EMBL/GenBank/DDBJ databases">
        <title>The complete genome sequence of a sulfur-oxidizing marine bacterium Thioclava sp. 25B10_4T.</title>
        <authorList>
            <person name="Liu Y."/>
            <person name="Lai Q."/>
            <person name="Shao Z."/>
        </authorList>
    </citation>
    <scope>NUCLEOTIDE SEQUENCE [LARGE SCALE GENOMIC DNA]</scope>
    <source>
        <strain evidence="3 4">25B10_4</strain>
    </source>
</reference>
<name>A0ABN4X260_9RHOB</name>